<proteinExistence type="predicted"/>
<dbReference type="EMBL" id="JARBHB010000006">
    <property type="protein sequence ID" value="KAJ8881562.1"/>
    <property type="molecule type" value="Genomic_DNA"/>
</dbReference>
<name>A0ABQ9HB68_9NEOP</name>
<gene>
    <name evidence="2" type="ORF">PR048_018045</name>
</gene>
<feature type="compositionally biased region" description="Basic and acidic residues" evidence="1">
    <location>
        <begin position="1"/>
        <end position="18"/>
    </location>
</feature>
<accession>A0ABQ9HB68</accession>
<keyword evidence="3" id="KW-1185">Reference proteome</keyword>
<comment type="caution">
    <text evidence="2">The sequence shown here is derived from an EMBL/GenBank/DDBJ whole genome shotgun (WGS) entry which is preliminary data.</text>
</comment>
<reference evidence="2 3" key="1">
    <citation type="submission" date="2023-02" db="EMBL/GenBank/DDBJ databases">
        <title>LHISI_Scaffold_Assembly.</title>
        <authorList>
            <person name="Stuart O.P."/>
            <person name="Cleave R."/>
            <person name="Magrath M.J.L."/>
            <person name="Mikheyev A.S."/>
        </authorList>
    </citation>
    <scope>NUCLEOTIDE SEQUENCE [LARGE SCALE GENOMIC DNA]</scope>
    <source>
        <strain evidence="2">Daus_M_001</strain>
        <tissue evidence="2">Leg muscle</tissue>
    </source>
</reference>
<feature type="region of interest" description="Disordered" evidence="1">
    <location>
        <begin position="468"/>
        <end position="530"/>
    </location>
</feature>
<dbReference type="Proteomes" id="UP001159363">
    <property type="component" value="Chromosome 5"/>
</dbReference>
<evidence type="ECO:0000313" key="3">
    <source>
        <dbReference type="Proteomes" id="UP001159363"/>
    </source>
</evidence>
<evidence type="ECO:0000313" key="2">
    <source>
        <dbReference type="EMBL" id="KAJ8881562.1"/>
    </source>
</evidence>
<protein>
    <submittedName>
        <fullName evidence="2">Uncharacterized protein</fullName>
    </submittedName>
</protein>
<evidence type="ECO:0000256" key="1">
    <source>
        <dbReference type="SAM" id="MobiDB-lite"/>
    </source>
</evidence>
<sequence>MWVKRGESGAVCEGKDGGRPANQRHRPAQFPHAKIRKRPHPPGIEPNTTLHVTSWALYSSGNGSKIGDSCDSVSLGHSLKRPTLLGLFPAFEAEKLESCKGYTATRYKCCHHPYAQGSELACSVLAGCVYLWDFKQRPYYLTSEKSVARFNAGPYITFNNIDFEHTATQSKGLALELLRNVFKPWVFDETIKRAPSMFTYERTSYLRRGRNGTLELPRWYLPQTTQELDRFTSYASTLKLKQLKLLQIKKFYSKLVETAPLEVVTFHRSAAAVVERLACSPPTRANRVQSRPGHTQIFACGNHAGRCHRSAGFLGDLTFPPPFHSGAAPYPPQSPSLALKTSLLRAAQISSLTHSIILLWGTLVLGFGAVCVGNLLSGDSSLESQEVAYHILKMSWRDKRLLRLCIVKRSVSGAGGPVVLELGGGAAVRMRGLGRQVNGSRREDYKPPPYLAPRYICHLPFPHLSRADQPVVSPPASQPCCAGRSEVRMKQRRNEKGDPRENPPASGIVRHDSHLRKSGVNRQGIEPGLP</sequence>
<feature type="region of interest" description="Disordered" evidence="1">
    <location>
        <begin position="1"/>
        <end position="29"/>
    </location>
</feature>
<organism evidence="2 3">
    <name type="scientific">Dryococelus australis</name>
    <dbReference type="NCBI Taxonomy" id="614101"/>
    <lineage>
        <taxon>Eukaryota</taxon>
        <taxon>Metazoa</taxon>
        <taxon>Ecdysozoa</taxon>
        <taxon>Arthropoda</taxon>
        <taxon>Hexapoda</taxon>
        <taxon>Insecta</taxon>
        <taxon>Pterygota</taxon>
        <taxon>Neoptera</taxon>
        <taxon>Polyneoptera</taxon>
        <taxon>Phasmatodea</taxon>
        <taxon>Verophasmatodea</taxon>
        <taxon>Anareolatae</taxon>
        <taxon>Phasmatidae</taxon>
        <taxon>Eurycanthinae</taxon>
        <taxon>Dryococelus</taxon>
    </lineage>
</organism>
<feature type="compositionally biased region" description="Basic and acidic residues" evidence="1">
    <location>
        <begin position="485"/>
        <end position="501"/>
    </location>
</feature>